<dbReference type="OrthoDB" id="2672at2759"/>
<sequence length="580" mass="60513">MLLFASPCGSPCFSGSRSFAAGARFSSTRPQLRRPALATITCDVRESQSTSVPPFDKAAADKLSASTLNVSVEPSPFVDGIKAVAVGKFGTRPLPEELVPQLLHALNAVPAARDGDEPHPDFLRRSAFLGALFVKARVLPHEVPLLGACAAAPWASGPDRGAGTCTAGEVLAFACTGGASLPNEDAEKLRSSPLFAFALDLLAGKPLSTPEAERLGALLFSSPSPDVQPCLLPLKCLVAHVMRIRHETSAELIGLNQAIAARTVAPVLSAHEHHTRRVIQLSEPFDGVRACGSELLTPLLAMRMAARHDAAVVMAVGASGGPKYGPNLAAVCTSLGVPTLGDAELLPGTVRCLSQEESAPDVAAWTPLRRAIVKRPALATLEKFIGVAPRPPAGAVVPEAPSNGAVRGAGVLFVGSAFHQSYVSKMQDVAEAAGYVGYVIVQRGAEGSIGAALSARAPAQVLVGRRQWGASSAADGGGDATSAYEHRSFTCGLSSAGFDDFDVAALAATRERLTKTTTSVEQNVALLRDWEASLDRRASEVTDEQMVFNARVRTTNVYLDAAVSWAYGADDSVLPFDAKA</sequence>
<reference evidence="3 4" key="1">
    <citation type="submission" date="2017-03" db="EMBL/GenBank/DDBJ databases">
        <title>WGS assembly of Porphyra umbilicalis.</title>
        <authorList>
            <person name="Brawley S.H."/>
            <person name="Blouin N.A."/>
            <person name="Ficko-Blean E."/>
            <person name="Wheeler G.L."/>
            <person name="Lohr M."/>
            <person name="Goodson H.V."/>
            <person name="Jenkins J.W."/>
            <person name="Blaby-Haas C.E."/>
            <person name="Helliwell K.E."/>
            <person name="Chan C."/>
            <person name="Marriage T."/>
            <person name="Bhattacharya D."/>
            <person name="Klein A.S."/>
            <person name="Badis Y."/>
            <person name="Brodie J."/>
            <person name="Cao Y."/>
            <person name="Collen J."/>
            <person name="Dittami S.M."/>
            <person name="Gachon C.M."/>
            <person name="Green B.R."/>
            <person name="Karpowicz S."/>
            <person name="Kim J.W."/>
            <person name="Kudahl U."/>
            <person name="Lin S."/>
            <person name="Michel G."/>
            <person name="Mittag M."/>
            <person name="Olson B.J."/>
            <person name="Pangilinan J."/>
            <person name="Peng Y."/>
            <person name="Qiu H."/>
            <person name="Shu S."/>
            <person name="Singer J.T."/>
            <person name="Smith A.G."/>
            <person name="Sprecher B.N."/>
            <person name="Wagner V."/>
            <person name="Wang W."/>
            <person name="Wang Z.-Y."/>
            <person name="Yan J."/>
            <person name="Yarish C."/>
            <person name="Zoeuner-Riek S."/>
            <person name="Zhuang Y."/>
            <person name="Zou Y."/>
            <person name="Lindquist E.A."/>
            <person name="Grimwood J."/>
            <person name="Barry K."/>
            <person name="Rokhsar D.S."/>
            <person name="Schmutz J."/>
            <person name="Stiller J.W."/>
            <person name="Grossman A.R."/>
            <person name="Prochnik S.E."/>
        </authorList>
    </citation>
    <scope>NUCLEOTIDE SEQUENCE [LARGE SCALE GENOMIC DNA]</scope>
    <source>
        <strain evidence="3">4086291</strain>
    </source>
</reference>
<proteinExistence type="predicted"/>
<name>A0A1X6P143_PORUM</name>
<keyword evidence="2" id="KW-0808">Transferase</keyword>
<gene>
    <name evidence="3" type="ORF">BU14_0280s0005</name>
</gene>
<keyword evidence="4" id="KW-1185">Reference proteome</keyword>
<accession>A0A1X6P143</accession>
<protein>
    <submittedName>
        <fullName evidence="3">Uncharacterized protein</fullName>
    </submittedName>
</protein>
<keyword evidence="1" id="KW-0328">Glycosyltransferase</keyword>
<evidence type="ECO:0000256" key="2">
    <source>
        <dbReference type="ARBA" id="ARBA00022679"/>
    </source>
</evidence>
<organism evidence="3 4">
    <name type="scientific">Porphyra umbilicalis</name>
    <name type="common">Purple laver</name>
    <name type="synonym">Red alga</name>
    <dbReference type="NCBI Taxonomy" id="2786"/>
    <lineage>
        <taxon>Eukaryota</taxon>
        <taxon>Rhodophyta</taxon>
        <taxon>Bangiophyceae</taxon>
        <taxon>Bangiales</taxon>
        <taxon>Bangiaceae</taxon>
        <taxon>Porphyra</taxon>
    </lineage>
</organism>
<dbReference type="Gene3D" id="3.40.1030.10">
    <property type="entry name" value="Nucleoside phosphorylase/phosphoribosyltransferase catalytic domain"/>
    <property type="match status" value="1"/>
</dbReference>
<dbReference type="InterPro" id="IPR035902">
    <property type="entry name" value="Nuc_phospho_transferase"/>
</dbReference>
<dbReference type="AlphaFoldDB" id="A0A1X6P143"/>
<dbReference type="Proteomes" id="UP000218209">
    <property type="component" value="Unassembled WGS sequence"/>
</dbReference>
<dbReference type="GO" id="GO:0016757">
    <property type="term" value="F:glycosyltransferase activity"/>
    <property type="evidence" value="ECO:0007669"/>
    <property type="project" value="UniProtKB-KW"/>
</dbReference>
<dbReference type="EMBL" id="KV918940">
    <property type="protein sequence ID" value="OSX74588.1"/>
    <property type="molecule type" value="Genomic_DNA"/>
</dbReference>
<evidence type="ECO:0000256" key="1">
    <source>
        <dbReference type="ARBA" id="ARBA00022676"/>
    </source>
</evidence>
<evidence type="ECO:0000313" key="3">
    <source>
        <dbReference type="EMBL" id="OSX74588.1"/>
    </source>
</evidence>
<evidence type="ECO:0000313" key="4">
    <source>
        <dbReference type="Proteomes" id="UP000218209"/>
    </source>
</evidence>